<comment type="caution">
    <text evidence="1">The sequence shown here is derived from an EMBL/GenBank/DDBJ whole genome shotgun (WGS) entry which is preliminary data.</text>
</comment>
<proteinExistence type="predicted"/>
<evidence type="ECO:0008006" key="3">
    <source>
        <dbReference type="Google" id="ProtNLM"/>
    </source>
</evidence>
<gene>
    <name evidence="1" type="ORF">ABID28_001091</name>
</gene>
<organism evidence="1 2">
    <name type="scientific">Streptococcus porcorum</name>
    <dbReference type="NCBI Taxonomy" id="701526"/>
    <lineage>
        <taxon>Bacteria</taxon>
        <taxon>Bacillati</taxon>
        <taxon>Bacillota</taxon>
        <taxon>Bacilli</taxon>
        <taxon>Lactobacillales</taxon>
        <taxon>Streptococcaceae</taxon>
        <taxon>Streptococcus</taxon>
    </lineage>
</organism>
<evidence type="ECO:0000313" key="1">
    <source>
        <dbReference type="EMBL" id="MET3634448.1"/>
    </source>
</evidence>
<sequence length="52" mass="6174">MKARYIGKTESHTLDNGKIYEIISIEQGWYRVIDKSGEDYLYPSEEFEIVEE</sequence>
<protein>
    <recommendedName>
        <fullName evidence="3">SH3 domain-containing protein</fullName>
    </recommendedName>
</protein>
<dbReference type="RefSeq" id="WP_354368825.1">
    <property type="nucleotide sequence ID" value="NZ_JBEPLN010000016.1"/>
</dbReference>
<dbReference type="EMBL" id="JBEPLN010000016">
    <property type="protein sequence ID" value="MET3634448.1"/>
    <property type="molecule type" value="Genomic_DNA"/>
</dbReference>
<accession>A0ABV2JFB0</accession>
<dbReference type="Proteomes" id="UP001549037">
    <property type="component" value="Unassembled WGS sequence"/>
</dbReference>
<evidence type="ECO:0000313" key="2">
    <source>
        <dbReference type="Proteomes" id="UP001549037"/>
    </source>
</evidence>
<name>A0ABV2JFB0_9STRE</name>
<keyword evidence="2" id="KW-1185">Reference proteome</keyword>
<reference evidence="1 2" key="1">
    <citation type="submission" date="2024-06" db="EMBL/GenBank/DDBJ databases">
        <title>Genomic Encyclopedia of Type Strains, Phase IV (KMG-IV): sequencing the most valuable type-strain genomes for metagenomic binning, comparative biology and taxonomic classification.</title>
        <authorList>
            <person name="Goeker M."/>
        </authorList>
    </citation>
    <scope>NUCLEOTIDE SEQUENCE [LARGE SCALE GENOMIC DNA]</scope>
    <source>
        <strain evidence="1 2">DSM 28302</strain>
    </source>
</reference>